<evidence type="ECO:0000256" key="6">
    <source>
        <dbReference type="ARBA" id="ARBA00022853"/>
    </source>
</evidence>
<evidence type="ECO:0000256" key="9">
    <source>
        <dbReference type="ARBA" id="ARBA00023004"/>
    </source>
</evidence>
<dbReference type="PROSITE" id="PS51183">
    <property type="entry name" value="JMJN"/>
    <property type="match status" value="1"/>
</dbReference>
<comment type="caution">
    <text evidence="20">The sequence shown here is derived from an EMBL/GenBank/DDBJ whole genome shotgun (WGS) entry which is preliminary data.</text>
</comment>
<proteinExistence type="inferred from homology"/>
<evidence type="ECO:0000256" key="7">
    <source>
        <dbReference type="ARBA" id="ARBA00022964"/>
    </source>
</evidence>
<name>A0AAD8GVS6_9APIA</name>
<dbReference type="SUPFAM" id="SSF57667">
    <property type="entry name" value="beta-beta-alpha zinc fingers"/>
    <property type="match status" value="2"/>
</dbReference>
<evidence type="ECO:0000256" key="3">
    <source>
        <dbReference type="ARBA" id="ARBA00022737"/>
    </source>
</evidence>
<dbReference type="SMART" id="SM00545">
    <property type="entry name" value="JmjN"/>
    <property type="match status" value="1"/>
</dbReference>
<dbReference type="FunFam" id="3.30.160.60:FF:000747">
    <property type="entry name" value="Probable lysine-specific demethylase ELF6"/>
    <property type="match status" value="1"/>
</dbReference>
<evidence type="ECO:0000256" key="15">
    <source>
        <dbReference type="PROSITE-ProRule" id="PRU00042"/>
    </source>
</evidence>
<keyword evidence="4 15" id="KW-0863">Zinc-finger</keyword>
<keyword evidence="2" id="KW-0479">Metal-binding</keyword>
<gene>
    <name evidence="20" type="ORF">POM88_048734</name>
</gene>
<evidence type="ECO:0000313" key="20">
    <source>
        <dbReference type="EMBL" id="KAK1355478.1"/>
    </source>
</evidence>
<dbReference type="GO" id="GO:0048580">
    <property type="term" value="P:regulation of post-embryonic development"/>
    <property type="evidence" value="ECO:0007669"/>
    <property type="project" value="UniProtKB-ARBA"/>
</dbReference>
<dbReference type="Proteomes" id="UP001237642">
    <property type="component" value="Unassembled WGS sequence"/>
</dbReference>
<reference evidence="20" key="1">
    <citation type="submission" date="2023-02" db="EMBL/GenBank/DDBJ databases">
        <title>Genome of toxic invasive species Heracleum sosnowskyi carries increased number of genes despite the absence of recent whole-genome duplications.</title>
        <authorList>
            <person name="Schelkunov M."/>
            <person name="Shtratnikova V."/>
            <person name="Makarenko M."/>
            <person name="Klepikova A."/>
            <person name="Omelchenko D."/>
            <person name="Novikova G."/>
            <person name="Obukhova E."/>
            <person name="Bogdanov V."/>
            <person name="Penin A."/>
            <person name="Logacheva M."/>
        </authorList>
    </citation>
    <scope>NUCLEOTIDE SEQUENCE</scope>
    <source>
        <strain evidence="20">Hsosn_3</strain>
        <tissue evidence="20">Leaf</tissue>
    </source>
</reference>
<feature type="domain" description="C2H2-type" evidence="17">
    <location>
        <begin position="1504"/>
        <end position="1533"/>
    </location>
</feature>
<keyword evidence="7" id="KW-0223">Dioxygenase</keyword>
<dbReference type="InterPro" id="IPR013087">
    <property type="entry name" value="Znf_C2H2_type"/>
</dbReference>
<dbReference type="InterPro" id="IPR003349">
    <property type="entry name" value="JmjN"/>
</dbReference>
<keyword evidence="11" id="KW-0804">Transcription</keyword>
<keyword evidence="10" id="KW-0805">Transcription regulation</keyword>
<evidence type="ECO:0000256" key="4">
    <source>
        <dbReference type="ARBA" id="ARBA00022771"/>
    </source>
</evidence>
<dbReference type="GO" id="GO:0010628">
    <property type="term" value="P:positive regulation of gene expression"/>
    <property type="evidence" value="ECO:0007669"/>
    <property type="project" value="UniProtKB-ARBA"/>
</dbReference>
<dbReference type="GO" id="GO:0009741">
    <property type="term" value="P:response to brassinosteroid"/>
    <property type="evidence" value="ECO:0007669"/>
    <property type="project" value="UniProtKB-ARBA"/>
</dbReference>
<dbReference type="GO" id="GO:0034647">
    <property type="term" value="F:histone H3K4me/H3K4me2/H3K4me3 demethylase activity"/>
    <property type="evidence" value="ECO:0007669"/>
    <property type="project" value="TreeGrafter"/>
</dbReference>
<dbReference type="Gene3D" id="3.30.160.60">
    <property type="entry name" value="Classic Zinc Finger"/>
    <property type="match status" value="1"/>
</dbReference>
<dbReference type="PROSITE" id="PS00028">
    <property type="entry name" value="ZINC_FINGER_C2H2_1"/>
    <property type="match status" value="3"/>
</dbReference>
<comment type="similarity">
    <text evidence="1">Belongs to the JHDM3 histone demethylase family.</text>
</comment>
<reference evidence="20" key="2">
    <citation type="submission" date="2023-05" db="EMBL/GenBank/DDBJ databases">
        <authorList>
            <person name="Schelkunov M.I."/>
        </authorList>
    </citation>
    <scope>NUCLEOTIDE SEQUENCE</scope>
    <source>
        <strain evidence="20">Hsosn_3</strain>
        <tissue evidence="20">Leaf</tissue>
    </source>
</reference>
<evidence type="ECO:0000256" key="16">
    <source>
        <dbReference type="SAM" id="MobiDB-lite"/>
    </source>
</evidence>
<evidence type="ECO:0000256" key="11">
    <source>
        <dbReference type="ARBA" id="ARBA00023163"/>
    </source>
</evidence>
<dbReference type="SMART" id="SM00558">
    <property type="entry name" value="JmjC"/>
    <property type="match status" value="1"/>
</dbReference>
<keyword evidence="9" id="KW-0408">Iron</keyword>
<dbReference type="GO" id="GO:0008270">
    <property type="term" value="F:zinc ion binding"/>
    <property type="evidence" value="ECO:0007669"/>
    <property type="project" value="UniProtKB-KW"/>
</dbReference>
<evidence type="ECO:0000256" key="1">
    <source>
        <dbReference type="ARBA" id="ARBA00009711"/>
    </source>
</evidence>
<evidence type="ECO:0000259" key="18">
    <source>
        <dbReference type="PROSITE" id="PS51183"/>
    </source>
</evidence>
<dbReference type="GO" id="GO:0040029">
    <property type="term" value="P:epigenetic regulation of gene expression"/>
    <property type="evidence" value="ECO:0007669"/>
    <property type="project" value="UniProtKB-ARBA"/>
</dbReference>
<dbReference type="GO" id="GO:2000028">
    <property type="term" value="P:regulation of photoperiodism, flowering"/>
    <property type="evidence" value="ECO:0007669"/>
    <property type="project" value="UniProtKB-ARBA"/>
</dbReference>
<keyword evidence="5" id="KW-0862">Zinc</keyword>
<dbReference type="SMART" id="SM00355">
    <property type="entry name" value="ZnF_C2H2"/>
    <property type="match status" value="4"/>
</dbReference>
<evidence type="ECO:0000256" key="10">
    <source>
        <dbReference type="ARBA" id="ARBA00023015"/>
    </source>
</evidence>
<dbReference type="PROSITE" id="PS51184">
    <property type="entry name" value="JMJC"/>
    <property type="match status" value="1"/>
</dbReference>
<dbReference type="GO" id="GO:0000785">
    <property type="term" value="C:chromatin"/>
    <property type="evidence" value="ECO:0007669"/>
    <property type="project" value="TreeGrafter"/>
</dbReference>
<feature type="compositionally biased region" description="Basic and acidic residues" evidence="16">
    <location>
        <begin position="1424"/>
        <end position="1438"/>
    </location>
</feature>
<feature type="domain" description="JmjC" evidence="19">
    <location>
        <begin position="265"/>
        <end position="431"/>
    </location>
</feature>
<evidence type="ECO:0000256" key="13">
    <source>
        <dbReference type="ARBA" id="ARBA00050682"/>
    </source>
</evidence>
<evidence type="ECO:0000256" key="8">
    <source>
        <dbReference type="ARBA" id="ARBA00023002"/>
    </source>
</evidence>
<sequence>MRDVKIPNWLSGLPLAPEFRPTDTEFADPIAYISKIEKEASAFGICKVIPPFPRPSKKFVIGNLNKSLLKCPELGSDVNLEDVKGKGVCGGEGKAVFTTRQQELGQSGKRTKGDEKVAPPIYKQVWQSGEVYTLEQFEANAKGFARSQLGMVKNVSALVIETLFWKAALEKPIYVEYANDVPGSGFGEPDGLGRRRIISEDGFENNKELREIITSSDENNCAANKFNPLSIEASSSPDHIVRTLRERSSGHGNEIECSSGQKLSNSPWNLQVIAQSPGSITRFMADDIPGVTSPMVYIGMLFSWFAWHVEDHELHSLNFLHTGSPKTWYAVPEDHAITFEEVIRNQAYGGNIDRLAALTLLGEKTTLLSPEVIVASGIPCCRLVQNPGEFVITFPRAYHVGFSHGFNCGEAANFGTPKWLTLAKEAAVRRAAMNHLPMLSHQQLLYLLTMSFILRIPRSLMAGVRSSRLRDRQKEEREVLVKKAFVEDIINENAKLTLLLQKNSSYRAVLWDLEMLPYSPGGSDLVNSITDMSRPKKNISTETNHKHELSKQDLYSECVDDADLSSEFQVDSGALPCVACGLLGFPFMSVLQPSKKALEGILSAHPVVSNSSLFFNPMVDVSVSGTIINQDTTIKDRISSARERNVKENTEMVTGGEIDMTKNYVQAFDVEDEVKASTLLVQKPTGAYSSIEKAQSTCSLEDFSTSTSIININDGPSNYFRPRIFCLEHAIQVEELLSGKGGADLLVICHSDFKKIKLHAAAVAVEIGSPFNYQEVPLDNASPEDLKFINFAIDDEGQDESIEDWTSTVKINLRHCLKLFKKIPSEELQHALTLKGLCFDKAFSGCPPSFKWKSTKFRSKRRKLNQFGTESSESMLMKKDETTDSVPDVPLSNKQVKLVHYVRRFKSKNSCSVGARKISEDPQKNLLPVDCADFNKNKHNDNADDITLNKKTGLDSSEQTVLVPSQPSDMEQESKCIVETRNTSEISLPYQVKSNLLSAKPVTENVTSQSGNPISKELAMTDEACGLETFDSQVQQGLKLVGNSSEKNGKCSETSGESPEVAFISTVARQITEYVQVERETQMTEGSSSHDVDFNLVNSGTSGGMCDILDNIDASMKEVFDPTISQVPDTEVEKLNEHIEKPLSEVNIGADSCADWDYEVQPQFALTKEFSDPTISEGSGSDFTTVERLSEQMGKPLEEVNFDAECLNLESEVQLQFASKKEISGSVISEVSESDISKIERFSEQIQKPVVEVNTGAKNCQNLEFEVQHEFASAKESMDSATAFVKPIPSNKSSPISVKEIRDIPIEESAAKKVDSKGEISPLLDMREFDRHNSKVQPDSGVKNNRRKREAEVLAEGGFVYDGFIRSPCERLRPRTGNTVSEERSVTKKVLKEKPVTKKVLEEKPMTKKVLKEKTVTKKLFEEKPVAKKARDSSEHPSRCKNGIKNKKASHSCDIENCKLTFETKEELRMHMNNQCPHEGCDKTFNTHKNAVLHLRVHDDARPLKCPWEGCTKSFKWAWARTEHIRVHTGEKPYKCKVKGCGREFRFVSDYSRHRRKTGHDRT</sequence>
<dbReference type="GO" id="GO:0071558">
    <property type="term" value="F:histone H3K27me2/H3K27me3 demethylase activity"/>
    <property type="evidence" value="ECO:0007669"/>
    <property type="project" value="UniProtKB-ARBA"/>
</dbReference>
<dbReference type="PROSITE" id="PS50157">
    <property type="entry name" value="ZINC_FINGER_C2H2_2"/>
    <property type="match status" value="3"/>
</dbReference>
<dbReference type="Pfam" id="PF02375">
    <property type="entry name" value="JmjN"/>
    <property type="match status" value="1"/>
</dbReference>
<protein>
    <submittedName>
        <fullName evidence="20">Lysine-specific demethylase se14</fullName>
    </submittedName>
</protein>
<evidence type="ECO:0000259" key="19">
    <source>
        <dbReference type="PROSITE" id="PS51184"/>
    </source>
</evidence>
<keyword evidence="12" id="KW-0539">Nucleus</keyword>
<evidence type="ECO:0000259" key="17">
    <source>
        <dbReference type="PROSITE" id="PS50157"/>
    </source>
</evidence>
<evidence type="ECO:0000256" key="14">
    <source>
        <dbReference type="ARBA" id="ARBA00051751"/>
    </source>
</evidence>
<evidence type="ECO:0000256" key="5">
    <source>
        <dbReference type="ARBA" id="ARBA00022833"/>
    </source>
</evidence>
<keyword evidence="6" id="KW-0156">Chromatin regulator</keyword>
<feature type="domain" description="C2H2-type" evidence="17">
    <location>
        <begin position="1534"/>
        <end position="1563"/>
    </location>
</feature>
<dbReference type="GO" id="GO:0009826">
    <property type="term" value="P:unidimensional cell growth"/>
    <property type="evidence" value="ECO:0007669"/>
    <property type="project" value="UniProtKB-ARBA"/>
</dbReference>
<dbReference type="PANTHER" id="PTHR10694:SF45">
    <property type="entry name" value="LYSINE-SPECIFIC DEMETHYLASE ELF6"/>
    <property type="match status" value="1"/>
</dbReference>
<dbReference type="SUPFAM" id="SSF51197">
    <property type="entry name" value="Clavaminate synthase-like"/>
    <property type="match status" value="1"/>
</dbReference>
<evidence type="ECO:0000313" key="21">
    <source>
        <dbReference type="Proteomes" id="UP001237642"/>
    </source>
</evidence>
<evidence type="ECO:0000256" key="12">
    <source>
        <dbReference type="ARBA" id="ARBA00023242"/>
    </source>
</evidence>
<comment type="catalytic activity">
    <reaction evidence="13">
        <text>N(6),N(6)-dimethyl-L-lysyl(27)-[histone H3] + 2-oxoglutarate + O2 = N(6)-methyl-L-lysyl(27)-[histone H3] + formaldehyde + succinate + CO2</text>
        <dbReference type="Rhea" id="RHEA:60232"/>
        <dbReference type="Rhea" id="RHEA-COMP:15539"/>
        <dbReference type="Rhea" id="RHEA-COMP:15544"/>
        <dbReference type="ChEBI" id="CHEBI:15379"/>
        <dbReference type="ChEBI" id="CHEBI:16526"/>
        <dbReference type="ChEBI" id="CHEBI:16810"/>
        <dbReference type="ChEBI" id="CHEBI:16842"/>
        <dbReference type="ChEBI" id="CHEBI:30031"/>
        <dbReference type="ChEBI" id="CHEBI:61929"/>
        <dbReference type="ChEBI" id="CHEBI:61976"/>
    </reaction>
    <physiologicalReaction direction="left-to-right" evidence="13">
        <dbReference type="Rhea" id="RHEA:60233"/>
    </physiologicalReaction>
</comment>
<dbReference type="InterPro" id="IPR003347">
    <property type="entry name" value="JmjC_dom"/>
</dbReference>
<comment type="catalytic activity">
    <reaction evidence="14">
        <text>N(6),N(6),N(6)-trimethyl-L-lysyl(27)-[histone H3] + 2-oxoglutarate + O2 = N(6),N(6)-dimethyl-L-lysyl(27)-[histone H3] + formaldehyde + succinate + CO2</text>
        <dbReference type="Rhea" id="RHEA:60228"/>
        <dbReference type="Rhea" id="RHEA-COMP:15535"/>
        <dbReference type="Rhea" id="RHEA-COMP:15539"/>
        <dbReference type="ChEBI" id="CHEBI:15379"/>
        <dbReference type="ChEBI" id="CHEBI:16526"/>
        <dbReference type="ChEBI" id="CHEBI:16810"/>
        <dbReference type="ChEBI" id="CHEBI:16842"/>
        <dbReference type="ChEBI" id="CHEBI:30031"/>
        <dbReference type="ChEBI" id="CHEBI:61961"/>
        <dbReference type="ChEBI" id="CHEBI:61976"/>
    </reaction>
    <physiologicalReaction direction="left-to-right" evidence="14">
        <dbReference type="Rhea" id="RHEA:60229"/>
    </physiologicalReaction>
</comment>
<accession>A0AAD8GVS6</accession>
<organism evidence="20 21">
    <name type="scientific">Heracleum sosnowskyi</name>
    <dbReference type="NCBI Taxonomy" id="360622"/>
    <lineage>
        <taxon>Eukaryota</taxon>
        <taxon>Viridiplantae</taxon>
        <taxon>Streptophyta</taxon>
        <taxon>Embryophyta</taxon>
        <taxon>Tracheophyta</taxon>
        <taxon>Spermatophyta</taxon>
        <taxon>Magnoliopsida</taxon>
        <taxon>eudicotyledons</taxon>
        <taxon>Gunneridae</taxon>
        <taxon>Pentapetalae</taxon>
        <taxon>asterids</taxon>
        <taxon>campanulids</taxon>
        <taxon>Apiales</taxon>
        <taxon>Apiaceae</taxon>
        <taxon>Apioideae</taxon>
        <taxon>apioid superclade</taxon>
        <taxon>Tordylieae</taxon>
        <taxon>Tordyliinae</taxon>
        <taxon>Heracleum</taxon>
    </lineage>
</organism>
<feature type="domain" description="C2H2-type" evidence="17">
    <location>
        <begin position="1474"/>
        <end position="1503"/>
    </location>
</feature>
<dbReference type="Pfam" id="PF02373">
    <property type="entry name" value="JmjC"/>
    <property type="match status" value="1"/>
</dbReference>
<dbReference type="InterPro" id="IPR036236">
    <property type="entry name" value="Znf_C2H2_sf"/>
</dbReference>
<dbReference type="EMBL" id="JAUIZM010000011">
    <property type="protein sequence ID" value="KAK1355478.1"/>
    <property type="molecule type" value="Genomic_DNA"/>
</dbReference>
<keyword evidence="21" id="KW-1185">Reference proteome</keyword>
<dbReference type="PANTHER" id="PTHR10694">
    <property type="entry name" value="LYSINE-SPECIFIC DEMETHYLASE"/>
    <property type="match status" value="1"/>
</dbReference>
<keyword evidence="3" id="KW-0677">Repeat</keyword>
<feature type="domain" description="JmjN" evidence="18">
    <location>
        <begin position="16"/>
        <end position="57"/>
    </location>
</feature>
<keyword evidence="8" id="KW-0560">Oxidoreductase</keyword>
<dbReference type="Gene3D" id="2.60.120.650">
    <property type="entry name" value="Cupin"/>
    <property type="match status" value="1"/>
</dbReference>
<dbReference type="GO" id="GO:0005634">
    <property type="term" value="C:nucleus"/>
    <property type="evidence" value="ECO:0007669"/>
    <property type="project" value="TreeGrafter"/>
</dbReference>
<feature type="region of interest" description="Disordered" evidence="16">
    <location>
        <begin position="1424"/>
        <end position="1445"/>
    </location>
</feature>
<evidence type="ECO:0000256" key="2">
    <source>
        <dbReference type="ARBA" id="ARBA00022723"/>
    </source>
</evidence>